<protein>
    <recommendedName>
        <fullName evidence="2">histidine kinase</fullName>
        <ecNumber evidence="2">2.7.13.3</ecNumber>
    </recommendedName>
</protein>
<dbReference type="InterPro" id="IPR011006">
    <property type="entry name" value="CheY-like_superfamily"/>
</dbReference>
<dbReference type="CDD" id="cd17546">
    <property type="entry name" value="REC_hyHK_CKI1_RcsC-like"/>
    <property type="match status" value="1"/>
</dbReference>
<evidence type="ECO:0000256" key="3">
    <source>
        <dbReference type="ARBA" id="ARBA00022553"/>
    </source>
</evidence>
<dbReference type="InterPro" id="IPR003661">
    <property type="entry name" value="HisK_dim/P_dom"/>
</dbReference>
<keyword evidence="3 6" id="KW-0597">Phosphoprotein</keyword>
<feature type="compositionally biased region" description="Basic and acidic residues" evidence="7">
    <location>
        <begin position="218"/>
        <end position="232"/>
    </location>
</feature>
<dbReference type="Pfam" id="PF00072">
    <property type="entry name" value="Response_reg"/>
    <property type="match status" value="1"/>
</dbReference>
<dbReference type="SUPFAM" id="SSF47384">
    <property type="entry name" value="Homodimeric domain of signal transducing histidine kinase"/>
    <property type="match status" value="1"/>
</dbReference>
<evidence type="ECO:0000256" key="7">
    <source>
        <dbReference type="SAM" id="MobiDB-lite"/>
    </source>
</evidence>
<reference evidence="10 11" key="1">
    <citation type="submission" date="2024-03" db="EMBL/GenBank/DDBJ databases">
        <title>A high-quality draft genome sequence of Diaporthe vaccinii, a causative agent of upright dieback and viscid rot disease in cranberry plants.</title>
        <authorList>
            <person name="Sarrasin M."/>
            <person name="Lang B.F."/>
            <person name="Burger G."/>
        </authorList>
    </citation>
    <scope>NUCLEOTIDE SEQUENCE [LARGE SCALE GENOMIC DNA]</scope>
    <source>
        <strain evidence="10 11">IS7</strain>
    </source>
</reference>
<feature type="compositionally biased region" description="Basic and acidic residues" evidence="7">
    <location>
        <begin position="736"/>
        <end position="769"/>
    </location>
</feature>
<dbReference type="InterPro" id="IPR005467">
    <property type="entry name" value="His_kinase_dom"/>
</dbReference>
<dbReference type="SUPFAM" id="SSF55874">
    <property type="entry name" value="ATPase domain of HSP90 chaperone/DNA topoisomerase II/histidine kinase"/>
    <property type="match status" value="1"/>
</dbReference>
<sequence>MQDPDFEQLANAGLSVFDLNSEYLAQEDWSKTPLGPSQEWPQSLTSYVNLIKALPHPAAVFWGSHLSLVHNFAWGAATRHHDGQGRPAADYYRGEARSVLQSAVTGRTVRIGTCPCQSAAGCFGPGPGPVPGPGPDPLAGLQDTGSKHELADRVSPSAGEVFSQKTTSESFSASMVICPLLDDRGHRQGAFAQSLDGPSSQRSLDNELLGHGSDPESPSDRHMPQHNDFLDKPEKDQDEILSKALPPGPPDRHGGLADAVSRHGHIDLKQSQLFQRFSELLPTGLAILNHNAEAVFVNDQFFSLTTKKSSREFRSWPESIDPRDYERVMSEYREAFRERRDVKVDFRCVSGDEGERNDPDQPENDEWRMFLLRPLNSTRNSGYICAVVDITELKTAELAQERTAIDAKDRKQQQERFIDMVSHEIRNPLSAVLHLAEEIKETSKAMEGGGPRPEQIAEIIDAAETILVCVSHQSVLVDDILNFSKLDSAMMSLAPSVSQPKWVLSKQLKVFQAELKNNRIGFEFALDVTFGENGVDWVVADLTRIKQVLVNLMTNAIKFTSKTNGERRITVAVGASIERPKSYPPDVVFSNDYNEDRDQTRSPEWGDSPAMYLMVAVKDTGIGISAQDQARLFERFRQATPKTSEKYGGSGLGLSISRKLCQLHGGDIGVGSHEGQGSTFGFYFKVRRASPPADESPIDSGRTTPVRQISSGDLVSRPCLPSRPQSHRTALGSIEKSAKGAVSDREKDGGSMNRKISDKPGLERERDTDPTLIEPVQRVAPVFHGQAGEEGLETQVGQPNQEEPTQGDRVSSGTGRTRGVSDDKKEEKLRDEETLKRTLLLVEDNLINQKVLKRQLQNHGFQVITANNGQEAVDAVVDRAKRNTGMTSDAQPQQESDHFSCILMDQEMPIKDGNTAAREIKDLQAKGEVGRSPILGVSANVREEQTKVMKEAGMDEVISKPFKVKDLVKRIDALAKSIDGGKT</sequence>
<feature type="domain" description="Histidine kinase" evidence="8">
    <location>
        <begin position="420"/>
        <end position="688"/>
    </location>
</feature>
<dbReference type="SMART" id="SM00448">
    <property type="entry name" value="REC"/>
    <property type="match status" value="1"/>
</dbReference>
<dbReference type="Gene3D" id="3.30.450.20">
    <property type="entry name" value="PAS domain"/>
    <property type="match status" value="1"/>
</dbReference>
<dbReference type="SUPFAM" id="SSF52172">
    <property type="entry name" value="CheY-like"/>
    <property type="match status" value="1"/>
</dbReference>
<dbReference type="InterPro" id="IPR036890">
    <property type="entry name" value="HATPase_C_sf"/>
</dbReference>
<dbReference type="EMBL" id="JBAWTH010000024">
    <property type="protein sequence ID" value="KAL2286489.1"/>
    <property type="molecule type" value="Genomic_DNA"/>
</dbReference>
<feature type="region of interest" description="Disordered" evidence="7">
    <location>
        <begin position="690"/>
        <end position="776"/>
    </location>
</feature>
<keyword evidence="4" id="KW-0808">Transferase</keyword>
<dbReference type="CDD" id="cd00082">
    <property type="entry name" value="HisKA"/>
    <property type="match status" value="1"/>
</dbReference>
<evidence type="ECO:0000259" key="8">
    <source>
        <dbReference type="PROSITE" id="PS50109"/>
    </source>
</evidence>
<dbReference type="Proteomes" id="UP001600888">
    <property type="component" value="Unassembled WGS sequence"/>
</dbReference>
<accession>A0ABR4EVM8</accession>
<dbReference type="InterPro" id="IPR004358">
    <property type="entry name" value="Sig_transdc_His_kin-like_C"/>
</dbReference>
<evidence type="ECO:0000256" key="1">
    <source>
        <dbReference type="ARBA" id="ARBA00000085"/>
    </source>
</evidence>
<dbReference type="Pfam" id="PF02518">
    <property type="entry name" value="HATPase_c"/>
    <property type="match status" value="1"/>
</dbReference>
<dbReference type="Gene3D" id="1.10.287.130">
    <property type="match status" value="1"/>
</dbReference>
<dbReference type="CDD" id="cd16922">
    <property type="entry name" value="HATPase_EvgS-ArcB-TorS-like"/>
    <property type="match status" value="1"/>
</dbReference>
<keyword evidence="11" id="KW-1185">Reference proteome</keyword>
<dbReference type="Gene3D" id="3.40.50.2300">
    <property type="match status" value="1"/>
</dbReference>
<evidence type="ECO:0000256" key="2">
    <source>
        <dbReference type="ARBA" id="ARBA00012438"/>
    </source>
</evidence>
<dbReference type="EC" id="2.7.13.3" evidence="2"/>
<feature type="compositionally biased region" description="Polar residues" evidence="7">
    <location>
        <begin position="795"/>
        <end position="815"/>
    </location>
</feature>
<comment type="caution">
    <text evidence="10">The sequence shown here is derived from an EMBL/GenBank/DDBJ whole genome shotgun (WGS) entry which is preliminary data.</text>
</comment>
<feature type="compositionally biased region" description="Basic and acidic residues" evidence="7">
    <location>
        <begin position="819"/>
        <end position="831"/>
    </location>
</feature>
<dbReference type="Gene3D" id="3.30.565.10">
    <property type="entry name" value="Histidine kinase-like ATPase, C-terminal domain"/>
    <property type="match status" value="1"/>
</dbReference>
<evidence type="ECO:0000256" key="6">
    <source>
        <dbReference type="PROSITE-ProRule" id="PRU00169"/>
    </source>
</evidence>
<dbReference type="SMART" id="SM00388">
    <property type="entry name" value="HisKA"/>
    <property type="match status" value="1"/>
</dbReference>
<dbReference type="PANTHER" id="PTHR43047">
    <property type="entry name" value="TWO-COMPONENT HISTIDINE PROTEIN KINASE"/>
    <property type="match status" value="1"/>
</dbReference>
<keyword evidence="5" id="KW-0418">Kinase</keyword>
<feature type="region of interest" description="Disordered" evidence="7">
    <location>
        <begin position="127"/>
        <end position="166"/>
    </location>
</feature>
<dbReference type="InterPro" id="IPR003594">
    <property type="entry name" value="HATPase_dom"/>
</dbReference>
<feature type="compositionally biased region" description="Polar residues" evidence="7">
    <location>
        <begin position="701"/>
        <end position="713"/>
    </location>
</feature>
<dbReference type="InterPro" id="IPR001789">
    <property type="entry name" value="Sig_transdc_resp-reg_receiver"/>
</dbReference>
<proteinExistence type="predicted"/>
<evidence type="ECO:0000256" key="5">
    <source>
        <dbReference type="ARBA" id="ARBA00022777"/>
    </source>
</evidence>
<evidence type="ECO:0000259" key="9">
    <source>
        <dbReference type="PROSITE" id="PS50110"/>
    </source>
</evidence>
<dbReference type="Pfam" id="PF00512">
    <property type="entry name" value="HisKA"/>
    <property type="match status" value="1"/>
</dbReference>
<dbReference type="PROSITE" id="PS50109">
    <property type="entry name" value="HIS_KIN"/>
    <property type="match status" value="1"/>
</dbReference>
<feature type="region of interest" description="Disordered" evidence="7">
    <location>
        <begin position="190"/>
        <end position="232"/>
    </location>
</feature>
<dbReference type="PANTHER" id="PTHR43047:SF72">
    <property type="entry name" value="OSMOSENSING HISTIDINE PROTEIN KINASE SLN1"/>
    <property type="match status" value="1"/>
</dbReference>
<dbReference type="InterPro" id="IPR035965">
    <property type="entry name" value="PAS-like_dom_sf"/>
</dbReference>
<evidence type="ECO:0000313" key="11">
    <source>
        <dbReference type="Proteomes" id="UP001600888"/>
    </source>
</evidence>
<organism evidence="10 11">
    <name type="scientific">Diaporthe vaccinii</name>
    <dbReference type="NCBI Taxonomy" id="105482"/>
    <lineage>
        <taxon>Eukaryota</taxon>
        <taxon>Fungi</taxon>
        <taxon>Dikarya</taxon>
        <taxon>Ascomycota</taxon>
        <taxon>Pezizomycotina</taxon>
        <taxon>Sordariomycetes</taxon>
        <taxon>Sordariomycetidae</taxon>
        <taxon>Diaporthales</taxon>
        <taxon>Diaporthaceae</taxon>
        <taxon>Diaporthe</taxon>
        <taxon>Diaporthe eres species complex</taxon>
    </lineage>
</organism>
<dbReference type="InterPro" id="IPR036097">
    <property type="entry name" value="HisK_dim/P_sf"/>
</dbReference>
<feature type="domain" description="Response regulatory" evidence="9">
    <location>
        <begin position="838"/>
        <end position="975"/>
    </location>
</feature>
<evidence type="ECO:0000313" key="10">
    <source>
        <dbReference type="EMBL" id="KAL2286489.1"/>
    </source>
</evidence>
<gene>
    <name evidence="10" type="ORF">FJTKL_06854</name>
</gene>
<evidence type="ECO:0000256" key="4">
    <source>
        <dbReference type="ARBA" id="ARBA00022679"/>
    </source>
</evidence>
<dbReference type="PRINTS" id="PR00344">
    <property type="entry name" value="BCTRLSENSOR"/>
</dbReference>
<feature type="region of interest" description="Disordered" evidence="7">
    <location>
        <begin position="793"/>
        <end position="831"/>
    </location>
</feature>
<dbReference type="SMART" id="SM00387">
    <property type="entry name" value="HATPase_c"/>
    <property type="match status" value="1"/>
</dbReference>
<feature type="modified residue" description="4-aspartylphosphate" evidence="6">
    <location>
        <position position="905"/>
    </location>
</feature>
<name>A0ABR4EVM8_9PEZI</name>
<dbReference type="PROSITE" id="PS50110">
    <property type="entry name" value="RESPONSE_REGULATORY"/>
    <property type="match status" value="1"/>
</dbReference>
<comment type="catalytic activity">
    <reaction evidence="1">
        <text>ATP + protein L-histidine = ADP + protein N-phospho-L-histidine.</text>
        <dbReference type="EC" id="2.7.13.3"/>
    </reaction>
</comment>
<dbReference type="SUPFAM" id="SSF55785">
    <property type="entry name" value="PYP-like sensor domain (PAS domain)"/>
    <property type="match status" value="1"/>
</dbReference>
<feature type="compositionally biased region" description="Pro residues" evidence="7">
    <location>
        <begin position="127"/>
        <end position="136"/>
    </location>
</feature>